<dbReference type="PROSITE" id="PS50975">
    <property type="entry name" value="ATP_GRASP"/>
    <property type="match status" value="1"/>
</dbReference>
<dbReference type="Pfam" id="PF15632">
    <property type="entry name" value="ATPgrasp_Ter"/>
    <property type="match status" value="1"/>
</dbReference>
<evidence type="ECO:0000256" key="1">
    <source>
        <dbReference type="PROSITE-ProRule" id="PRU00409"/>
    </source>
</evidence>
<gene>
    <name evidence="3" type="ORF">JFN90_16365</name>
</gene>
<dbReference type="RefSeq" id="WP_199396200.1">
    <property type="nucleotide sequence ID" value="NZ_JAEMHK010000013.1"/>
</dbReference>
<dbReference type="EMBL" id="JAEMHK010000013">
    <property type="protein sequence ID" value="MBJ6801706.1"/>
    <property type="molecule type" value="Genomic_DNA"/>
</dbReference>
<name>A0ABS0YUQ7_9BACT</name>
<sequence length="314" mass="34238">MNYNNKKKSLLFTGGGGAGSEALSRLLGDRFDVHFADADLNAKPHGIASCNFHKIPFANAPEFIHELGRLCQDLGVELLVPGVDEELLPVARQRESFGCEVLLPPADFISIHLDKFTSNRLLVEQGLPAPLTEPMLERKAIDFPCIAKPCHGRGSRDVAVVRSEEEMRAHVLLSRRPAADFIVQELLQGQEFTVMMAADRSGLLRAVVPVKVDIKRGITLRAETAADSAVIDACCAIHAANPVPGCYNIQLIKMEDGNCKPFEINPRISTTGCLALAAGASFVDLYLGNDTNEGLVPFAAGMRLRRSWYNEFLA</sequence>
<protein>
    <submittedName>
        <fullName evidence="3">ATP-grasp domain-containing protein</fullName>
    </submittedName>
</protein>
<dbReference type="Gene3D" id="3.40.50.20">
    <property type="match status" value="1"/>
</dbReference>
<evidence type="ECO:0000313" key="4">
    <source>
        <dbReference type="Proteomes" id="UP000641025"/>
    </source>
</evidence>
<evidence type="ECO:0000259" key="2">
    <source>
        <dbReference type="PROSITE" id="PS50975"/>
    </source>
</evidence>
<dbReference type="InterPro" id="IPR011761">
    <property type="entry name" value="ATP-grasp"/>
</dbReference>
<reference evidence="3 4" key="1">
    <citation type="submission" date="2020-12" db="EMBL/GenBank/DDBJ databases">
        <title>Geomonas sp. Red259, isolated from paddy soil.</title>
        <authorList>
            <person name="Xu Z."/>
            <person name="Zhang Z."/>
            <person name="Masuda Y."/>
            <person name="Itoh H."/>
            <person name="Senoo K."/>
        </authorList>
    </citation>
    <scope>NUCLEOTIDE SEQUENCE [LARGE SCALE GENOMIC DNA]</scope>
    <source>
        <strain evidence="3 4">Red259</strain>
    </source>
</reference>
<keyword evidence="4" id="KW-1185">Reference proteome</keyword>
<dbReference type="SUPFAM" id="SSF56059">
    <property type="entry name" value="Glutathione synthetase ATP-binding domain-like"/>
    <property type="match status" value="1"/>
</dbReference>
<proteinExistence type="predicted"/>
<comment type="caution">
    <text evidence="3">The sequence shown here is derived from an EMBL/GenBank/DDBJ whole genome shotgun (WGS) entry which is preliminary data.</text>
</comment>
<dbReference type="Gene3D" id="3.30.470.20">
    <property type="entry name" value="ATP-grasp fold, B domain"/>
    <property type="match status" value="1"/>
</dbReference>
<keyword evidence="1" id="KW-0547">Nucleotide-binding</keyword>
<evidence type="ECO:0000313" key="3">
    <source>
        <dbReference type="EMBL" id="MBJ6801706.1"/>
    </source>
</evidence>
<accession>A0ABS0YUQ7</accession>
<dbReference type="Proteomes" id="UP000641025">
    <property type="component" value="Unassembled WGS sequence"/>
</dbReference>
<feature type="domain" description="ATP-grasp" evidence="2">
    <location>
        <begin position="113"/>
        <end position="291"/>
    </location>
</feature>
<organism evidence="3 4">
    <name type="scientific">Geomonas propionica</name>
    <dbReference type="NCBI Taxonomy" id="2798582"/>
    <lineage>
        <taxon>Bacteria</taxon>
        <taxon>Pseudomonadati</taxon>
        <taxon>Thermodesulfobacteriota</taxon>
        <taxon>Desulfuromonadia</taxon>
        <taxon>Geobacterales</taxon>
        <taxon>Geobacteraceae</taxon>
        <taxon>Geomonas</taxon>
    </lineage>
</organism>
<keyword evidence="1" id="KW-0067">ATP-binding</keyword>